<keyword evidence="1" id="KW-0812">Transmembrane</keyword>
<evidence type="ECO:0000256" key="1">
    <source>
        <dbReference type="SAM" id="Phobius"/>
    </source>
</evidence>
<evidence type="ECO:0000313" key="3">
    <source>
        <dbReference type="EMBL" id="MBC3862090.1"/>
    </source>
</evidence>
<keyword evidence="1" id="KW-1133">Transmembrane helix</keyword>
<reference evidence="3" key="1">
    <citation type="submission" date="2020-08" db="EMBL/GenBank/DDBJ databases">
        <title>Novel species isolated from subtropical streams in China.</title>
        <authorList>
            <person name="Lu H."/>
        </authorList>
    </citation>
    <scope>NUCLEOTIDE SEQUENCE</scope>
    <source>
        <strain evidence="3">KACC 12607</strain>
    </source>
</reference>
<dbReference type="AlphaFoldDB" id="A0A923HFI3"/>
<evidence type="ECO:0000256" key="2">
    <source>
        <dbReference type="SAM" id="SignalP"/>
    </source>
</evidence>
<organism evidence="3 4">
    <name type="scientific">Undibacterium jejuense</name>
    <dbReference type="NCBI Taxonomy" id="1344949"/>
    <lineage>
        <taxon>Bacteria</taxon>
        <taxon>Pseudomonadati</taxon>
        <taxon>Pseudomonadota</taxon>
        <taxon>Betaproteobacteria</taxon>
        <taxon>Burkholderiales</taxon>
        <taxon>Oxalobacteraceae</taxon>
        <taxon>Undibacterium</taxon>
    </lineage>
</organism>
<accession>A0A923HFI3</accession>
<evidence type="ECO:0000313" key="4">
    <source>
        <dbReference type="Proteomes" id="UP000634011"/>
    </source>
</evidence>
<feature type="transmembrane region" description="Helical" evidence="1">
    <location>
        <begin position="85"/>
        <end position="109"/>
    </location>
</feature>
<dbReference type="RefSeq" id="WP_186912008.1">
    <property type="nucleotide sequence ID" value="NZ_JACOFV010000006.1"/>
</dbReference>
<gene>
    <name evidence="3" type="ORF">H8K32_08280</name>
</gene>
<name>A0A923HFI3_9BURK</name>
<keyword evidence="2" id="KW-0732">Signal</keyword>
<keyword evidence="1" id="KW-0472">Membrane</keyword>
<dbReference type="Proteomes" id="UP000634011">
    <property type="component" value="Unassembled WGS sequence"/>
</dbReference>
<sequence length="124" mass="13890">MKIKLALILALQLIVFPTFAADQLPPPATINVQTTQSVIVVSPGDDATKSQGVQIDLPKMPEEKKNPHANDPIRTWSGDVPVKGVIYILIASMPVLASLYFAYQLFLFIQARRRRLSIRHQREN</sequence>
<keyword evidence="4" id="KW-1185">Reference proteome</keyword>
<proteinExistence type="predicted"/>
<feature type="signal peptide" evidence="2">
    <location>
        <begin position="1"/>
        <end position="20"/>
    </location>
</feature>
<dbReference type="EMBL" id="JACOFV010000006">
    <property type="protein sequence ID" value="MBC3862090.1"/>
    <property type="molecule type" value="Genomic_DNA"/>
</dbReference>
<feature type="chain" id="PRO_5036711375" evidence="2">
    <location>
        <begin position="21"/>
        <end position="124"/>
    </location>
</feature>
<comment type="caution">
    <text evidence="3">The sequence shown here is derived from an EMBL/GenBank/DDBJ whole genome shotgun (WGS) entry which is preliminary data.</text>
</comment>
<protein>
    <submittedName>
        <fullName evidence="3">Uncharacterized protein</fullName>
    </submittedName>
</protein>